<dbReference type="AlphaFoldDB" id="L0DXD5"/>
<evidence type="ECO:0000256" key="5">
    <source>
        <dbReference type="ARBA" id="ARBA00022737"/>
    </source>
</evidence>
<dbReference type="GO" id="GO:0043165">
    <property type="term" value="P:Gram-negative-bacterium-type cell outer membrane assembly"/>
    <property type="evidence" value="ECO:0007669"/>
    <property type="project" value="UniProtKB-UniRule"/>
</dbReference>
<evidence type="ECO:0000256" key="2">
    <source>
        <dbReference type="ARBA" id="ARBA00022452"/>
    </source>
</evidence>
<dbReference type="InterPro" id="IPR023707">
    <property type="entry name" value="OM_assembly_BamA"/>
</dbReference>
<evidence type="ECO:0000313" key="11">
    <source>
        <dbReference type="EMBL" id="AGA33625.1"/>
    </source>
</evidence>
<sequence precursor="true">MTRHLLQTLTLCGLLLASGMAWAPTYVIEDIEIEGLERITAGTTLTYLPVQVGDVFDDARSPEVIRALFQTGFFSDVEVARRGDVLVVIVQERPAINDIRFSGNRDIPTDALTDALQGVGLQRGRVFNRTILDRIENELRQQYLARGRYNVQIDIEITELPRNRVDVEITIAEGQVARIREVNVVGNETFDDRALTRRFESGVPRWWAFLSRRDHYSRQKLSGDLEQLRSHYLDEGFLNFDIDSTQVTLTPDRKDIYITINIDEGEQYRIGSVDLAGDLIVPAEELRELIEVQPGEVFSRREVVESAERISRRLTTDGFAFANVNPIPEVDEDTREIALTFFVDPGPRVYVRRISITGNSRTLETVYRRELRQMEGAWFNGDQVDRSRVRVQRLPFVERVNIETRRVAGSDDEVDLEIAVVERMSGALSLGAGFSQNQGLLLTGSLTQDNFLGSGNRVSISLSRSDVSQLVNFSVLNPHYTIHGASRGFSVFYQELDAEEADISRFATNRLGANVTYGIPLSEFGTVTIRPQLEDVEIVTVASTPGEILDFIDREGDRYNLFSTEVSYTHDTRDSVIFAASGRRHRVGAELVLPGSDLQYYRLNYSGQEIFKLSDTYSLSLSAGVGYGDGYGGTDGLPFFEHYFGGGIRSVRGFKDNSLGPRDSNDEPFGGSFRTTGSVELYFPLPFAADNDAVRMSSFVDAGQVFERVSDFEPDELRVSAGLAMTWMSPVGPLTLSYGVPLREKSGDETQSVQFLLGAAF</sequence>
<reference evidence="11" key="1">
    <citation type="submission" date="2015-12" db="EMBL/GenBank/DDBJ databases">
        <authorList>
            <person name="Tikhonova T.V."/>
            <person name="Pavlov A.R."/>
            <person name="Beletsky A.V."/>
            <person name="Mardanov A.V."/>
            <person name="Sorokin D.Y."/>
            <person name="Ravin N.V."/>
            <person name="Popov V.O."/>
        </authorList>
    </citation>
    <scope>NUCLEOTIDE SEQUENCE</scope>
    <source>
        <strain evidence="11">DSM 14787</strain>
    </source>
</reference>
<dbReference type="InterPro" id="IPR010827">
    <property type="entry name" value="BamA/TamA_POTRA"/>
</dbReference>
<dbReference type="InterPro" id="IPR034746">
    <property type="entry name" value="POTRA"/>
</dbReference>
<dbReference type="FunFam" id="3.10.20.310:FF:000002">
    <property type="entry name" value="Outer membrane protein assembly factor BamA"/>
    <property type="match status" value="1"/>
</dbReference>
<accession>L0DXD5</accession>
<evidence type="ECO:0000256" key="3">
    <source>
        <dbReference type="ARBA" id="ARBA00022692"/>
    </source>
</evidence>
<dbReference type="Pfam" id="PF07244">
    <property type="entry name" value="POTRA"/>
    <property type="match status" value="5"/>
</dbReference>
<dbReference type="InterPro" id="IPR039910">
    <property type="entry name" value="D15-like"/>
</dbReference>
<evidence type="ECO:0000256" key="8">
    <source>
        <dbReference type="HAMAP-Rule" id="MF_01430"/>
    </source>
</evidence>
<comment type="function">
    <text evidence="8">Part of the outer membrane protein assembly complex, which is involved in assembly and insertion of beta-barrel proteins into the outer membrane.</text>
</comment>
<evidence type="ECO:0000313" key="12">
    <source>
        <dbReference type="Proteomes" id="UP000010809"/>
    </source>
</evidence>
<dbReference type="NCBIfam" id="TIGR03303">
    <property type="entry name" value="OM_YaeT"/>
    <property type="match status" value="1"/>
</dbReference>
<dbReference type="RefSeq" id="WP_015258752.1">
    <property type="nucleotide sequence ID" value="NC_019902.2"/>
</dbReference>
<dbReference type="HOGENOM" id="CLU_007664_1_0_6"/>
<dbReference type="PATRIC" id="fig|1255043.3.peg.1987"/>
<keyword evidence="12" id="KW-1185">Reference proteome</keyword>
<keyword evidence="5 8" id="KW-0677">Repeat</keyword>
<dbReference type="Gene3D" id="3.10.20.310">
    <property type="entry name" value="membrane protein fhac"/>
    <property type="match status" value="5"/>
</dbReference>
<feature type="signal peptide" evidence="8">
    <location>
        <begin position="1"/>
        <end position="23"/>
    </location>
</feature>
<keyword evidence="4 8" id="KW-0732">Signal</keyword>
<dbReference type="PIRSF" id="PIRSF006076">
    <property type="entry name" value="OM_assembly_OMP85"/>
    <property type="match status" value="1"/>
</dbReference>
<dbReference type="STRING" id="1255043.TVNIR_1964"/>
<dbReference type="KEGG" id="tni:TVNIR_1964"/>
<protein>
    <recommendedName>
        <fullName evidence="8 9">Outer membrane protein assembly factor BamA</fullName>
    </recommendedName>
</protein>
<feature type="domain" description="POTRA" evidence="10">
    <location>
        <begin position="268"/>
        <end position="346"/>
    </location>
</feature>
<dbReference type="GO" id="GO:0051205">
    <property type="term" value="P:protein insertion into membrane"/>
    <property type="evidence" value="ECO:0007669"/>
    <property type="project" value="UniProtKB-UniRule"/>
</dbReference>
<evidence type="ECO:0000256" key="9">
    <source>
        <dbReference type="NCBIfam" id="TIGR03303"/>
    </source>
</evidence>
<dbReference type="PROSITE" id="PS51779">
    <property type="entry name" value="POTRA"/>
    <property type="match status" value="5"/>
</dbReference>
<keyword evidence="3 8" id="KW-0812">Transmembrane</keyword>
<dbReference type="PANTHER" id="PTHR12815:SF23">
    <property type="entry name" value="OUTER MEMBRANE PROTEIN ASSEMBLY FACTOR BAMA"/>
    <property type="match status" value="1"/>
</dbReference>
<dbReference type="PANTHER" id="PTHR12815">
    <property type="entry name" value="SORTING AND ASSEMBLY MACHINERY SAMM50 PROTEIN FAMILY MEMBER"/>
    <property type="match status" value="1"/>
</dbReference>
<gene>
    <name evidence="11" type="primary">yaeT [H]</name>
    <name evidence="8" type="synonym">bamA</name>
    <name evidence="11" type="ordered locus">TVNIR_1964</name>
</gene>
<dbReference type="EMBL" id="CP003989">
    <property type="protein sequence ID" value="AGA33625.1"/>
    <property type="molecule type" value="Genomic_DNA"/>
</dbReference>
<feature type="domain" description="POTRA" evidence="10">
    <location>
        <begin position="349"/>
        <end position="423"/>
    </location>
</feature>
<evidence type="ECO:0000256" key="7">
    <source>
        <dbReference type="ARBA" id="ARBA00023237"/>
    </source>
</evidence>
<keyword evidence="6 8" id="KW-0472">Membrane</keyword>
<keyword evidence="2 8" id="KW-1134">Transmembrane beta strand</keyword>
<dbReference type="HAMAP" id="MF_01430">
    <property type="entry name" value="OM_assembly_BamA"/>
    <property type="match status" value="1"/>
</dbReference>
<feature type="domain" description="POTRA" evidence="10">
    <location>
        <begin position="26"/>
        <end position="93"/>
    </location>
</feature>
<dbReference type="OrthoDB" id="9803054at2"/>
<evidence type="ECO:0000256" key="1">
    <source>
        <dbReference type="ARBA" id="ARBA00004370"/>
    </source>
</evidence>
<feature type="domain" description="POTRA" evidence="10">
    <location>
        <begin position="94"/>
        <end position="174"/>
    </location>
</feature>
<comment type="subcellular location">
    <subcellularLocation>
        <location evidence="8">Cell outer membrane</location>
    </subcellularLocation>
    <subcellularLocation>
        <location evidence="1">Membrane</location>
    </subcellularLocation>
</comment>
<keyword evidence="7 8" id="KW-0998">Cell outer membrane</keyword>
<dbReference type="Proteomes" id="UP000010809">
    <property type="component" value="Chromosome"/>
</dbReference>
<evidence type="ECO:0000256" key="4">
    <source>
        <dbReference type="ARBA" id="ARBA00022729"/>
    </source>
</evidence>
<evidence type="ECO:0000256" key="6">
    <source>
        <dbReference type="ARBA" id="ARBA00023136"/>
    </source>
</evidence>
<comment type="similarity">
    <text evidence="8">Belongs to the BamA family.</text>
</comment>
<feature type="domain" description="POTRA" evidence="10">
    <location>
        <begin position="177"/>
        <end position="265"/>
    </location>
</feature>
<proteinExistence type="inferred from homology"/>
<dbReference type="Gene3D" id="2.40.160.50">
    <property type="entry name" value="membrane protein fhac: a member of the omp85/tpsb transporter family"/>
    <property type="match status" value="1"/>
</dbReference>
<dbReference type="Pfam" id="PF01103">
    <property type="entry name" value="Omp85"/>
    <property type="match status" value="1"/>
</dbReference>
<evidence type="ECO:0000259" key="10">
    <source>
        <dbReference type="PROSITE" id="PS51779"/>
    </source>
</evidence>
<dbReference type="GO" id="GO:1990063">
    <property type="term" value="C:Bam protein complex"/>
    <property type="evidence" value="ECO:0007669"/>
    <property type="project" value="TreeGrafter"/>
</dbReference>
<name>L0DXD5_THIND</name>
<organism evidence="11 12">
    <name type="scientific">Thioalkalivibrio nitratireducens (strain DSM 14787 / UNIQEM 213 / ALEN2)</name>
    <dbReference type="NCBI Taxonomy" id="1255043"/>
    <lineage>
        <taxon>Bacteria</taxon>
        <taxon>Pseudomonadati</taxon>
        <taxon>Pseudomonadota</taxon>
        <taxon>Gammaproteobacteria</taxon>
        <taxon>Chromatiales</taxon>
        <taxon>Ectothiorhodospiraceae</taxon>
        <taxon>Thioalkalivibrio</taxon>
    </lineage>
</organism>
<feature type="chain" id="PRO_5009016582" description="Outer membrane protein assembly factor BamA" evidence="8">
    <location>
        <begin position="24"/>
        <end position="761"/>
    </location>
</feature>
<dbReference type="InterPro" id="IPR000184">
    <property type="entry name" value="Bac_surfAg_D15"/>
</dbReference>
<dbReference type="eggNOG" id="COG4775">
    <property type="taxonomic scope" value="Bacteria"/>
</dbReference>
<comment type="subunit">
    <text evidence="8">Part of the Bam complex.</text>
</comment>